<feature type="transmembrane region" description="Helical" evidence="1">
    <location>
        <begin position="154"/>
        <end position="171"/>
    </location>
</feature>
<keyword evidence="1" id="KW-0472">Membrane</keyword>
<evidence type="ECO:0000313" key="6">
    <source>
        <dbReference type="Proteomes" id="UP000524535"/>
    </source>
</evidence>
<evidence type="ECO:0000313" key="4">
    <source>
        <dbReference type="EMBL" id="MBB4444819.1"/>
    </source>
</evidence>
<dbReference type="AlphaFoldDB" id="A0A7W6S6G6"/>
<feature type="transmembrane region" description="Helical" evidence="1">
    <location>
        <begin position="236"/>
        <end position="260"/>
    </location>
</feature>
<dbReference type="Proteomes" id="UP000520770">
    <property type="component" value="Unassembled WGS sequence"/>
</dbReference>
<reference evidence="5 6" key="1">
    <citation type="submission" date="2020-08" db="EMBL/GenBank/DDBJ databases">
        <title>Genomic Encyclopedia of Type Strains, Phase IV (KMG-V): Genome sequencing to study the core and pangenomes of soil and plant-associated prokaryotes.</title>
        <authorList>
            <person name="Whitman W."/>
        </authorList>
    </citation>
    <scope>NUCLEOTIDE SEQUENCE [LARGE SCALE GENOMIC DNA]</scope>
    <source>
        <strain evidence="3 6">SEMIA 444</strain>
        <strain evidence="2 5">SEMIA 448</strain>
        <strain evidence="4 7">SEMIA 452</strain>
    </source>
</reference>
<sequence length="402" mass="44283">MAGKAAIPRIIGIDLTRSVAIFFAMLSHVWVVTNMDTFWSGASADFLRALMALATPTFILLFGTMLEIVYRPRFVAGEQERVAVRLFSRAIQCWLLYCVSVFVLYLFADGYSLKFSLATMMLIGVTPFTDILKFYAVVLFLAPFLLWLRCRVGLLPLVVMALIVHAAHPVIRGLPSPLDFHLSMYAERVVTFLFGVGDAKLGGPSILHGTSLIIAGMAFGRLIAGDRTVQSEKPPIGVVTRASYLLAGSALVIALGVLFYDEKSLAELGDMSLRMDSDPLYFAAGLCGAIAMTSLAVLLTQRLSPEVKQRLEKPVFFGRTSLFTFAFGNMILYGWPGEPDTLQSAVFQVVLISIAIMLLSYLFDREVRRGGTLAAAVKWMQARITSLVNMLVGWRTPRVRQA</sequence>
<evidence type="ECO:0000256" key="1">
    <source>
        <dbReference type="SAM" id="Phobius"/>
    </source>
</evidence>
<gene>
    <name evidence="3" type="ORF">GGE31_000603</name>
    <name evidence="2" type="ORF">GGE33_001181</name>
    <name evidence="4" type="ORF">GGE35_000601</name>
</gene>
<keyword evidence="6" id="KW-1185">Reference proteome</keyword>
<accession>A0A7W6S6G6</accession>
<feature type="transmembrane region" description="Helical" evidence="1">
    <location>
        <begin position="316"/>
        <end position="335"/>
    </location>
</feature>
<name>A0A7W6S6G6_9HYPH</name>
<dbReference type="EMBL" id="JACIHM010000001">
    <property type="protein sequence ID" value="MBB4444819.1"/>
    <property type="molecule type" value="Genomic_DNA"/>
</dbReference>
<dbReference type="Proteomes" id="UP000524535">
    <property type="component" value="Unassembled WGS sequence"/>
</dbReference>
<dbReference type="RefSeq" id="WP_183821562.1">
    <property type="nucleotide sequence ID" value="NZ_JACIGW010000001.1"/>
</dbReference>
<feature type="transmembrane region" description="Helical" evidence="1">
    <location>
        <begin position="206"/>
        <end position="224"/>
    </location>
</feature>
<protein>
    <recommendedName>
        <fullName evidence="8">DUF1624 domain-containing protein</fullName>
    </recommendedName>
</protein>
<feature type="transmembrane region" description="Helical" evidence="1">
    <location>
        <begin position="12"/>
        <end position="30"/>
    </location>
</feature>
<evidence type="ECO:0000313" key="2">
    <source>
        <dbReference type="EMBL" id="MBB4347473.1"/>
    </source>
</evidence>
<keyword evidence="1" id="KW-0812">Transmembrane</keyword>
<evidence type="ECO:0000313" key="7">
    <source>
        <dbReference type="Proteomes" id="UP000576087"/>
    </source>
</evidence>
<proteinExistence type="predicted"/>
<evidence type="ECO:0008006" key="8">
    <source>
        <dbReference type="Google" id="ProtNLM"/>
    </source>
</evidence>
<comment type="caution">
    <text evidence="2">The sequence shown here is derived from an EMBL/GenBank/DDBJ whole genome shotgun (WGS) entry which is preliminary data.</text>
</comment>
<feature type="transmembrane region" description="Helical" evidence="1">
    <location>
        <begin position="91"/>
        <end position="108"/>
    </location>
</feature>
<evidence type="ECO:0000313" key="3">
    <source>
        <dbReference type="EMBL" id="MBB4410132.1"/>
    </source>
</evidence>
<dbReference type="EMBL" id="JACIGY010000001">
    <property type="protein sequence ID" value="MBB4410132.1"/>
    <property type="molecule type" value="Genomic_DNA"/>
</dbReference>
<keyword evidence="1" id="KW-1133">Transmembrane helix</keyword>
<feature type="transmembrane region" description="Helical" evidence="1">
    <location>
        <begin position="50"/>
        <end position="70"/>
    </location>
</feature>
<feature type="transmembrane region" description="Helical" evidence="1">
    <location>
        <begin position="280"/>
        <end position="304"/>
    </location>
</feature>
<feature type="transmembrane region" description="Helical" evidence="1">
    <location>
        <begin position="341"/>
        <end position="363"/>
    </location>
</feature>
<dbReference type="EMBL" id="JACIGW010000001">
    <property type="protein sequence ID" value="MBB4347473.1"/>
    <property type="molecule type" value="Genomic_DNA"/>
</dbReference>
<feature type="transmembrane region" description="Helical" evidence="1">
    <location>
        <begin position="120"/>
        <end position="147"/>
    </location>
</feature>
<organism evidence="2 5">
    <name type="scientific">Aliirhizobium cellulosilyticum</name>
    <dbReference type="NCBI Taxonomy" id="393664"/>
    <lineage>
        <taxon>Bacteria</taxon>
        <taxon>Pseudomonadati</taxon>
        <taxon>Pseudomonadota</taxon>
        <taxon>Alphaproteobacteria</taxon>
        <taxon>Hyphomicrobiales</taxon>
        <taxon>Rhizobiaceae</taxon>
        <taxon>Aliirhizobium</taxon>
    </lineage>
</organism>
<evidence type="ECO:0000313" key="5">
    <source>
        <dbReference type="Proteomes" id="UP000520770"/>
    </source>
</evidence>
<dbReference type="Proteomes" id="UP000576087">
    <property type="component" value="Unassembled WGS sequence"/>
</dbReference>